<name>A0ACC6PHH4_9BACL</name>
<evidence type="ECO:0000313" key="2">
    <source>
        <dbReference type="Proteomes" id="UP001380953"/>
    </source>
</evidence>
<comment type="caution">
    <text evidence="1">The sequence shown here is derived from an EMBL/GenBank/DDBJ whole genome shotgun (WGS) entry which is preliminary data.</text>
</comment>
<sequence>MESRHLFTFLTVVETGSFTKAALKMDYAQSSVTAQIQTLEAEVGKPLFDRIGRGIKLTDAGERLLPFAQEIQKMHLLASDALHSGSEIGGTLTIGAPESLAAFRLPPIIREYKKWFPHVKIVLRPGMCWELLSSARSGELDVAFLLQPETSDKDMNIETLICEEMALIAQPDHPLAASPQLLDAEALRSETILFTESGCSYRTLFEQHLNRRGVFPDPTLEFWSLEAIKQCVAAELGVAFLPWITVRKECEDGRLARLPWDDSDQRVATQVAYHAKKWRSAALEEFLRIVREHAARWQTAEQQAEDKRVIGNEVAKR</sequence>
<proteinExistence type="predicted"/>
<organism evidence="1 2">
    <name type="scientific">Saccharibacillus sacchari</name>
    <dbReference type="NCBI Taxonomy" id="456493"/>
    <lineage>
        <taxon>Bacteria</taxon>
        <taxon>Bacillati</taxon>
        <taxon>Bacillota</taxon>
        <taxon>Bacilli</taxon>
        <taxon>Bacillales</taxon>
        <taxon>Paenibacillaceae</taxon>
        <taxon>Saccharibacillus</taxon>
    </lineage>
</organism>
<evidence type="ECO:0000313" key="1">
    <source>
        <dbReference type="EMBL" id="MEJ8306373.1"/>
    </source>
</evidence>
<reference evidence="1" key="1">
    <citation type="submission" date="2024-03" db="EMBL/GenBank/DDBJ databases">
        <title>Whole genome sequecning of epiphytes from Marcgravia umbellata leaves.</title>
        <authorList>
            <person name="Kumar G."/>
            <person name="Savka M.A."/>
        </authorList>
    </citation>
    <scope>NUCLEOTIDE SEQUENCE</scope>
    <source>
        <strain evidence="1">RIT_BL5</strain>
    </source>
</reference>
<protein>
    <submittedName>
        <fullName evidence="1">LysR family transcriptional regulator</fullName>
    </submittedName>
</protein>
<dbReference type="Proteomes" id="UP001380953">
    <property type="component" value="Unassembled WGS sequence"/>
</dbReference>
<gene>
    <name evidence="1" type="ORF">WKI47_20910</name>
</gene>
<accession>A0ACC6PHH4</accession>
<dbReference type="EMBL" id="JBBKAR010000053">
    <property type="protein sequence ID" value="MEJ8306373.1"/>
    <property type="molecule type" value="Genomic_DNA"/>
</dbReference>
<keyword evidence="2" id="KW-1185">Reference proteome</keyword>